<reference evidence="2" key="3">
    <citation type="submission" date="2023-05" db="EMBL/GenBank/DDBJ databases">
        <authorList>
            <person name="Smith C.H."/>
        </authorList>
    </citation>
    <scope>NUCLEOTIDE SEQUENCE</scope>
    <source>
        <strain evidence="2">CHS0354</strain>
        <tissue evidence="2">Mantle</tissue>
    </source>
</reference>
<accession>A0AAE0TLQ1</accession>
<proteinExistence type="predicted"/>
<dbReference type="PANTHER" id="PTHR24020">
    <property type="entry name" value="COLLAGEN ALPHA"/>
    <property type="match status" value="1"/>
</dbReference>
<evidence type="ECO:0000313" key="2">
    <source>
        <dbReference type="EMBL" id="KAK3612175.1"/>
    </source>
</evidence>
<dbReference type="Proteomes" id="UP001195483">
    <property type="component" value="Unassembled WGS sequence"/>
</dbReference>
<dbReference type="SUPFAM" id="SSF53300">
    <property type="entry name" value="vWA-like"/>
    <property type="match status" value="1"/>
</dbReference>
<evidence type="ECO:0000259" key="1">
    <source>
        <dbReference type="PROSITE" id="PS50234"/>
    </source>
</evidence>
<dbReference type="Gene3D" id="3.40.50.410">
    <property type="entry name" value="von Willebrand factor, type A domain"/>
    <property type="match status" value="1"/>
</dbReference>
<sequence>MTGRADQVELKEDEEKRLLKNLFRPDEKHKQIVLHIAFSCYNHWLTGCSRDVVFLIDDTTSINPIEFQNILYFLGNVINHLDIGPSATQVAMVTFDSGSHVQWYLNTHQNKTTLLSALHRVHPYGGNEHAADALLFIESNILVGSHGDRPSAPDVVLFLTDGHSVDGRLQHAAQQLRAKSSDIVAIGVEQADMLDLVNIATDRQHIINVRDFQSLLPVVSRVVSLICH</sequence>
<reference evidence="2" key="1">
    <citation type="journal article" date="2021" name="Genome Biol. Evol.">
        <title>A High-Quality Reference Genome for a Parasitic Bivalve with Doubly Uniparental Inheritance (Bivalvia: Unionida).</title>
        <authorList>
            <person name="Smith C.H."/>
        </authorList>
    </citation>
    <scope>NUCLEOTIDE SEQUENCE</scope>
    <source>
        <strain evidence="2">CHS0354</strain>
    </source>
</reference>
<keyword evidence="3" id="KW-1185">Reference proteome</keyword>
<reference evidence="2" key="2">
    <citation type="journal article" date="2021" name="Genome Biol. Evol.">
        <title>Developing a high-quality reference genome for a parasitic bivalve with doubly uniparental inheritance (Bivalvia: Unionida).</title>
        <authorList>
            <person name="Smith C.H."/>
        </authorList>
    </citation>
    <scope>NUCLEOTIDE SEQUENCE</scope>
    <source>
        <strain evidence="2">CHS0354</strain>
        <tissue evidence="2">Mantle</tissue>
    </source>
</reference>
<gene>
    <name evidence="2" type="ORF">CHS0354_016560</name>
</gene>
<name>A0AAE0TLQ1_9BIVA</name>
<comment type="caution">
    <text evidence="2">The sequence shown here is derived from an EMBL/GenBank/DDBJ whole genome shotgun (WGS) entry which is preliminary data.</text>
</comment>
<dbReference type="SMART" id="SM00327">
    <property type="entry name" value="VWA"/>
    <property type="match status" value="1"/>
</dbReference>
<feature type="domain" description="VWFA" evidence="1">
    <location>
        <begin position="51"/>
        <end position="222"/>
    </location>
</feature>
<dbReference type="InterPro" id="IPR050525">
    <property type="entry name" value="ECM_Assembly_Org"/>
</dbReference>
<evidence type="ECO:0000313" key="3">
    <source>
        <dbReference type="Proteomes" id="UP001195483"/>
    </source>
</evidence>
<dbReference type="EMBL" id="JAEAOA010001023">
    <property type="protein sequence ID" value="KAK3612175.1"/>
    <property type="molecule type" value="Genomic_DNA"/>
</dbReference>
<dbReference type="PANTHER" id="PTHR24020:SF84">
    <property type="entry name" value="VWFA DOMAIN-CONTAINING PROTEIN"/>
    <property type="match status" value="1"/>
</dbReference>
<dbReference type="PROSITE" id="PS50234">
    <property type="entry name" value="VWFA"/>
    <property type="match status" value="1"/>
</dbReference>
<dbReference type="PRINTS" id="PR00453">
    <property type="entry name" value="VWFADOMAIN"/>
</dbReference>
<dbReference type="AlphaFoldDB" id="A0AAE0TLQ1"/>
<protein>
    <recommendedName>
        <fullName evidence="1">VWFA domain-containing protein</fullName>
    </recommendedName>
</protein>
<dbReference type="InterPro" id="IPR036465">
    <property type="entry name" value="vWFA_dom_sf"/>
</dbReference>
<dbReference type="Pfam" id="PF00092">
    <property type="entry name" value="VWA"/>
    <property type="match status" value="1"/>
</dbReference>
<dbReference type="InterPro" id="IPR002035">
    <property type="entry name" value="VWF_A"/>
</dbReference>
<organism evidence="2 3">
    <name type="scientific">Potamilus streckersoni</name>
    <dbReference type="NCBI Taxonomy" id="2493646"/>
    <lineage>
        <taxon>Eukaryota</taxon>
        <taxon>Metazoa</taxon>
        <taxon>Spiralia</taxon>
        <taxon>Lophotrochozoa</taxon>
        <taxon>Mollusca</taxon>
        <taxon>Bivalvia</taxon>
        <taxon>Autobranchia</taxon>
        <taxon>Heteroconchia</taxon>
        <taxon>Palaeoheterodonta</taxon>
        <taxon>Unionida</taxon>
        <taxon>Unionoidea</taxon>
        <taxon>Unionidae</taxon>
        <taxon>Ambleminae</taxon>
        <taxon>Lampsilini</taxon>
        <taxon>Potamilus</taxon>
    </lineage>
</organism>